<comment type="similarity">
    <text evidence="2">Belongs to the glucosamine/galactosamine-6-phosphate isomerase family. 6-phosphogluconolactonase subfamily.</text>
</comment>
<dbReference type="CDD" id="cd01400">
    <property type="entry name" value="6PGL"/>
    <property type="match status" value="1"/>
</dbReference>
<proteinExistence type="inferred from homology"/>
<dbReference type="Gene3D" id="3.40.50.1360">
    <property type="match status" value="1"/>
</dbReference>
<organism evidence="5 6">
    <name type="scientific">Cymbomonas tetramitiformis</name>
    <dbReference type="NCBI Taxonomy" id="36881"/>
    <lineage>
        <taxon>Eukaryota</taxon>
        <taxon>Viridiplantae</taxon>
        <taxon>Chlorophyta</taxon>
        <taxon>Pyramimonadophyceae</taxon>
        <taxon>Pyramimonadales</taxon>
        <taxon>Pyramimonadaceae</taxon>
        <taxon>Cymbomonas</taxon>
    </lineage>
</organism>
<gene>
    <name evidence="5" type="ORF">CYMTET_54665</name>
</gene>
<feature type="domain" description="Glucosamine/galactosamine-6-phosphate isomerase" evidence="4">
    <location>
        <begin position="110"/>
        <end position="321"/>
    </location>
</feature>
<feature type="compositionally biased region" description="Basic residues" evidence="3">
    <location>
        <begin position="499"/>
        <end position="510"/>
    </location>
</feature>
<evidence type="ECO:0000256" key="3">
    <source>
        <dbReference type="SAM" id="MobiDB-lite"/>
    </source>
</evidence>
<comment type="pathway">
    <text evidence="1">Carbohydrate degradation; pentose phosphate pathway.</text>
</comment>
<dbReference type="PANTHER" id="PTHR11054:SF22">
    <property type="entry name" value="6-PHOSPHOGLUCONOLACTONASE 3, CHLOROPLASTIC"/>
    <property type="match status" value="1"/>
</dbReference>
<keyword evidence="6" id="KW-1185">Reference proteome</keyword>
<sequence length="673" mass="70878">MIAQTQLKLGLKVSPRFQRQCRTQKPAVVQQRRTALSVSAQFDVATHNASQSQWPTGVPPDMGGHLMPSGEYCPPSRSTTSGTGIPHVFQYANEGKDFTVLVNPNGTASAGLVKLISEASAAAIAQKGCFTIALSGGSATELMAPLASATDIDFSRWVVFWADERCVAQTDPASNFKCAQDAFLSKVNIPAHQVYAVDHLPPAQAASTYEAKIAGLSSQILPIVNGMPQLDLIMLGVGPDGHTASLFPNKKELKNVSNIILPVEDSPKPPSWRVTMSLNMINAAAQVCIVACGKGKAEVVQRVLEVQSLPGAVPAQMVRPVGNLTYFLDEDSASELNVAEWDNWKMWPRSERGVGHNSCTAEAQSPQPGEVLNGYAAEALPPQPGVGYNGCTAEVQLPQPDDASSGCEPPMERAPPVQNSCERQQDSYELAECACAAQGSCELLELAAAPAASNAPAELPEVEEVDELQQPTTSLPQLRQQPATAHLQQPQGGGSRAVKCNRWRPSKRARLPQQQQKQHRAASAARGATREAAPAAAAAAAPSCLSGPRCNARGCPSTNSAELSQRPTHGASARQPITCRPARWLAQLPTAQRASGAPQAVQHVPPSAVVGSATHERSASAAPAAAAPSCLSGPRRKREAAQHAPSSAMAGSAAHERNASATPQTAQHVPKYV</sequence>
<dbReference type="PANTHER" id="PTHR11054">
    <property type="entry name" value="6-PHOSPHOGLUCONOLACTONASE"/>
    <property type="match status" value="1"/>
</dbReference>
<dbReference type="Proteomes" id="UP001190700">
    <property type="component" value="Unassembled WGS sequence"/>
</dbReference>
<dbReference type="AlphaFoldDB" id="A0AAE0BFN4"/>
<evidence type="ECO:0000256" key="1">
    <source>
        <dbReference type="ARBA" id="ARBA00004959"/>
    </source>
</evidence>
<dbReference type="NCBIfam" id="TIGR01198">
    <property type="entry name" value="pgl"/>
    <property type="match status" value="1"/>
</dbReference>
<comment type="caution">
    <text evidence="5">The sequence shown here is derived from an EMBL/GenBank/DDBJ whole genome shotgun (WGS) entry which is preliminary data.</text>
</comment>
<feature type="region of interest" description="Disordered" evidence="3">
    <location>
        <begin position="591"/>
        <end position="673"/>
    </location>
</feature>
<protein>
    <recommendedName>
        <fullName evidence="4">Glucosamine/galactosamine-6-phosphate isomerase domain-containing protein</fullName>
    </recommendedName>
</protein>
<evidence type="ECO:0000313" key="5">
    <source>
        <dbReference type="EMBL" id="KAK3235113.1"/>
    </source>
</evidence>
<evidence type="ECO:0000256" key="2">
    <source>
        <dbReference type="ARBA" id="ARBA00010662"/>
    </source>
</evidence>
<dbReference type="InterPro" id="IPR037171">
    <property type="entry name" value="NagB/RpiA_transferase-like"/>
</dbReference>
<feature type="region of interest" description="Disordered" evidence="3">
    <location>
        <begin position="463"/>
        <end position="574"/>
    </location>
</feature>
<dbReference type="SUPFAM" id="SSF100950">
    <property type="entry name" value="NagB/RpiA/CoA transferase-like"/>
    <property type="match status" value="1"/>
</dbReference>
<evidence type="ECO:0000259" key="4">
    <source>
        <dbReference type="Pfam" id="PF01182"/>
    </source>
</evidence>
<feature type="compositionally biased region" description="Polar residues" evidence="3">
    <location>
        <begin position="556"/>
        <end position="567"/>
    </location>
</feature>
<feature type="region of interest" description="Disordered" evidence="3">
    <location>
        <begin position="399"/>
        <end position="418"/>
    </location>
</feature>
<name>A0AAE0BFN4_9CHLO</name>
<dbReference type="GO" id="GO:0017057">
    <property type="term" value="F:6-phosphogluconolactonase activity"/>
    <property type="evidence" value="ECO:0007669"/>
    <property type="project" value="InterPro"/>
</dbReference>
<dbReference type="EMBL" id="LGRX02035365">
    <property type="protein sequence ID" value="KAK3235113.1"/>
    <property type="molecule type" value="Genomic_DNA"/>
</dbReference>
<dbReference type="InterPro" id="IPR006148">
    <property type="entry name" value="Glc/Gal-6P_isomerase"/>
</dbReference>
<dbReference type="InterPro" id="IPR039104">
    <property type="entry name" value="6PGL"/>
</dbReference>
<dbReference type="InterPro" id="IPR005900">
    <property type="entry name" value="6-phosphogluconolactonase_DevB"/>
</dbReference>
<feature type="compositionally biased region" description="Low complexity" evidence="3">
    <location>
        <begin position="619"/>
        <end position="629"/>
    </location>
</feature>
<reference evidence="5 6" key="1">
    <citation type="journal article" date="2015" name="Genome Biol. Evol.">
        <title>Comparative Genomics of a Bacterivorous Green Alga Reveals Evolutionary Causalities and Consequences of Phago-Mixotrophic Mode of Nutrition.</title>
        <authorList>
            <person name="Burns J.A."/>
            <person name="Paasch A."/>
            <person name="Narechania A."/>
            <person name="Kim E."/>
        </authorList>
    </citation>
    <scope>NUCLEOTIDE SEQUENCE [LARGE SCALE GENOMIC DNA]</scope>
    <source>
        <strain evidence="5 6">PLY_AMNH</strain>
    </source>
</reference>
<accession>A0AAE0BFN4</accession>
<dbReference type="GO" id="GO:0006098">
    <property type="term" value="P:pentose-phosphate shunt"/>
    <property type="evidence" value="ECO:0007669"/>
    <property type="project" value="InterPro"/>
</dbReference>
<dbReference type="Pfam" id="PF01182">
    <property type="entry name" value="Glucosamine_iso"/>
    <property type="match status" value="1"/>
</dbReference>
<feature type="compositionally biased region" description="Low complexity" evidence="3">
    <location>
        <begin position="521"/>
        <end position="541"/>
    </location>
</feature>
<dbReference type="GO" id="GO:0005975">
    <property type="term" value="P:carbohydrate metabolic process"/>
    <property type="evidence" value="ECO:0007669"/>
    <property type="project" value="InterPro"/>
</dbReference>
<evidence type="ECO:0000313" key="6">
    <source>
        <dbReference type="Proteomes" id="UP001190700"/>
    </source>
</evidence>
<feature type="compositionally biased region" description="Polar residues" evidence="3">
    <location>
        <begin position="469"/>
        <end position="490"/>
    </location>
</feature>